<feature type="domain" description="HTH lacI-type" evidence="4">
    <location>
        <begin position="14"/>
        <end position="68"/>
    </location>
</feature>
<evidence type="ECO:0000256" key="1">
    <source>
        <dbReference type="ARBA" id="ARBA00023015"/>
    </source>
</evidence>
<keyword evidence="2" id="KW-0238">DNA-binding</keyword>
<dbReference type="CDD" id="cd06267">
    <property type="entry name" value="PBP1_LacI_sugar_binding-like"/>
    <property type="match status" value="1"/>
</dbReference>
<dbReference type="InterPro" id="IPR046335">
    <property type="entry name" value="LacI/GalR-like_sensor"/>
</dbReference>
<dbReference type="Pfam" id="PF13377">
    <property type="entry name" value="Peripla_BP_3"/>
    <property type="match status" value="1"/>
</dbReference>
<dbReference type="Proteomes" id="UP000199663">
    <property type="component" value="Unassembled WGS sequence"/>
</dbReference>
<keyword evidence="3" id="KW-0804">Transcription</keyword>
<dbReference type="SUPFAM" id="SSF53822">
    <property type="entry name" value="Periplasmic binding protein-like I"/>
    <property type="match status" value="1"/>
</dbReference>
<reference evidence="5 6" key="1">
    <citation type="submission" date="2016-10" db="EMBL/GenBank/DDBJ databases">
        <authorList>
            <person name="Varghese N."/>
            <person name="Submissions S."/>
        </authorList>
    </citation>
    <scope>NUCLEOTIDE SEQUENCE [LARGE SCALE GENOMIC DNA]</scope>
    <source>
        <strain evidence="5 6">DSM 17997</strain>
    </source>
</reference>
<dbReference type="PANTHER" id="PTHR30146">
    <property type="entry name" value="LACI-RELATED TRANSCRIPTIONAL REPRESSOR"/>
    <property type="match status" value="1"/>
</dbReference>
<protein>
    <submittedName>
        <fullName evidence="5">Transcriptional regulator, LacI family</fullName>
    </submittedName>
</protein>
<gene>
    <name evidence="5" type="ORF">SAMN05444412_101125</name>
</gene>
<name>A0A1H3JU08_9BACT</name>
<keyword evidence="1" id="KW-0805">Transcription regulation</keyword>
<dbReference type="InterPro" id="IPR010982">
    <property type="entry name" value="Lambda_DNA-bd_dom_sf"/>
</dbReference>
<proteinExistence type="predicted"/>
<dbReference type="CDD" id="cd01392">
    <property type="entry name" value="HTH_LacI"/>
    <property type="match status" value="1"/>
</dbReference>
<comment type="caution">
    <text evidence="5">The sequence shown here is derived from an EMBL/GenBank/DDBJ whole genome shotgun (WGS) entry which is preliminary data.</text>
</comment>
<dbReference type="PROSITE" id="PS50932">
    <property type="entry name" value="HTH_LACI_2"/>
    <property type="match status" value="1"/>
</dbReference>
<keyword evidence="6" id="KW-1185">Reference proteome</keyword>
<dbReference type="SMART" id="SM00354">
    <property type="entry name" value="HTH_LACI"/>
    <property type="match status" value="1"/>
</dbReference>
<dbReference type="Gene3D" id="3.40.50.2300">
    <property type="match status" value="2"/>
</dbReference>
<accession>A0A1H3JU08</accession>
<dbReference type="SUPFAM" id="SSF47413">
    <property type="entry name" value="lambda repressor-like DNA-binding domains"/>
    <property type="match status" value="1"/>
</dbReference>
<dbReference type="InterPro" id="IPR000843">
    <property type="entry name" value="HTH_LacI"/>
</dbReference>
<evidence type="ECO:0000313" key="5">
    <source>
        <dbReference type="EMBL" id="SDY42848.1"/>
    </source>
</evidence>
<evidence type="ECO:0000313" key="6">
    <source>
        <dbReference type="Proteomes" id="UP000199663"/>
    </source>
</evidence>
<organism evidence="5 6">
    <name type="scientific">Rhodonellum ikkaensis</name>
    <dbReference type="NCBI Taxonomy" id="336829"/>
    <lineage>
        <taxon>Bacteria</taxon>
        <taxon>Pseudomonadati</taxon>
        <taxon>Bacteroidota</taxon>
        <taxon>Cytophagia</taxon>
        <taxon>Cytophagales</taxon>
        <taxon>Cytophagaceae</taxon>
        <taxon>Rhodonellum</taxon>
    </lineage>
</organism>
<dbReference type="EMBL" id="FNQC01000001">
    <property type="protein sequence ID" value="SDY42848.1"/>
    <property type="molecule type" value="Genomic_DNA"/>
</dbReference>
<dbReference type="Gene3D" id="1.10.260.40">
    <property type="entry name" value="lambda repressor-like DNA-binding domains"/>
    <property type="match status" value="1"/>
</dbReference>
<evidence type="ECO:0000256" key="3">
    <source>
        <dbReference type="ARBA" id="ARBA00023163"/>
    </source>
</evidence>
<evidence type="ECO:0000259" key="4">
    <source>
        <dbReference type="PROSITE" id="PS50932"/>
    </source>
</evidence>
<sequence>MKRRDFRHKMEKDITIYDIAKDLGVSPTTVSRALNNHPAVKDKTKKKIFQAAADMGYQSNVFAANLRSKRTNNIGVIVPSLNSNFQSSVLAGMEKVANKAGFNLVISQSLESSDKEIANTRSMFNSRVDGLLVSLASDAEHLEHFAPFHKRGIPVIFYDRIANSDDSTGVTIDNIQAAQVATNHLIEQGCTRIVHVLGSVKVSVYADRLKGYKYALMEKNIPFDQDRIIILSEINEEAGEKIVNQILEMNPIPDGLFVSNDACAASCINHLKQRGIRIPEDIAIVGFNNEVISRLVEPKITTINYPGFEMGEVAMKSLINYLDEPERTTLQNTNKITLRSELIIRESSLKKKDGFFN</sequence>
<dbReference type="InterPro" id="IPR028082">
    <property type="entry name" value="Peripla_BP_I"/>
</dbReference>
<evidence type="ECO:0000256" key="2">
    <source>
        <dbReference type="ARBA" id="ARBA00023125"/>
    </source>
</evidence>
<dbReference type="Pfam" id="PF00356">
    <property type="entry name" value="LacI"/>
    <property type="match status" value="1"/>
</dbReference>
<dbReference type="PANTHER" id="PTHR30146:SF109">
    <property type="entry name" value="HTH-TYPE TRANSCRIPTIONAL REGULATOR GALS"/>
    <property type="match status" value="1"/>
</dbReference>